<keyword evidence="1" id="KW-0812">Transmembrane</keyword>
<organism evidence="2 3">
    <name type="scientific">Aquisphaera giovannonii</name>
    <dbReference type="NCBI Taxonomy" id="406548"/>
    <lineage>
        <taxon>Bacteria</taxon>
        <taxon>Pseudomonadati</taxon>
        <taxon>Planctomycetota</taxon>
        <taxon>Planctomycetia</taxon>
        <taxon>Isosphaerales</taxon>
        <taxon>Isosphaeraceae</taxon>
        <taxon>Aquisphaera</taxon>
    </lineage>
</organism>
<dbReference type="KEGG" id="agv:OJF2_35780"/>
<sequence length="69" mass="7782">MLYKTVMVLGVLAMAWSATWFYRVFAGLVHLQGADMIPMIVGGIAGGVGAWYFVPRLFKYEAERRRALK</sequence>
<proteinExistence type="predicted"/>
<keyword evidence="1" id="KW-1133">Transmembrane helix</keyword>
<feature type="transmembrane region" description="Helical" evidence="1">
    <location>
        <begin position="36"/>
        <end position="54"/>
    </location>
</feature>
<dbReference type="EMBL" id="CP042997">
    <property type="protein sequence ID" value="QEH35033.1"/>
    <property type="molecule type" value="Genomic_DNA"/>
</dbReference>
<dbReference type="Proteomes" id="UP000324233">
    <property type="component" value="Chromosome"/>
</dbReference>
<protein>
    <submittedName>
        <fullName evidence="2">Uncharacterized protein</fullName>
    </submittedName>
</protein>
<reference evidence="2 3" key="1">
    <citation type="submission" date="2019-08" db="EMBL/GenBank/DDBJ databases">
        <title>Deep-cultivation of Planctomycetes and their phenomic and genomic characterization uncovers novel biology.</title>
        <authorList>
            <person name="Wiegand S."/>
            <person name="Jogler M."/>
            <person name="Boedeker C."/>
            <person name="Pinto D."/>
            <person name="Vollmers J."/>
            <person name="Rivas-Marin E."/>
            <person name="Kohn T."/>
            <person name="Peeters S.H."/>
            <person name="Heuer A."/>
            <person name="Rast P."/>
            <person name="Oberbeckmann S."/>
            <person name="Bunk B."/>
            <person name="Jeske O."/>
            <person name="Meyerdierks A."/>
            <person name="Storesund J.E."/>
            <person name="Kallscheuer N."/>
            <person name="Luecker S."/>
            <person name="Lage O.M."/>
            <person name="Pohl T."/>
            <person name="Merkel B.J."/>
            <person name="Hornburger P."/>
            <person name="Mueller R.-W."/>
            <person name="Bruemmer F."/>
            <person name="Labrenz M."/>
            <person name="Spormann A.M."/>
            <person name="Op den Camp H."/>
            <person name="Overmann J."/>
            <person name="Amann R."/>
            <person name="Jetten M.S.M."/>
            <person name="Mascher T."/>
            <person name="Medema M.H."/>
            <person name="Devos D.P."/>
            <person name="Kaster A.-K."/>
            <person name="Ovreas L."/>
            <person name="Rohde M."/>
            <person name="Galperin M.Y."/>
            <person name="Jogler C."/>
        </authorList>
    </citation>
    <scope>NUCLEOTIDE SEQUENCE [LARGE SCALE GENOMIC DNA]</scope>
    <source>
        <strain evidence="2 3">OJF2</strain>
    </source>
</reference>
<dbReference type="RefSeq" id="WP_148594882.1">
    <property type="nucleotide sequence ID" value="NZ_CP042997.1"/>
</dbReference>
<keyword evidence="1" id="KW-0472">Membrane</keyword>
<gene>
    <name evidence="2" type="ORF">OJF2_35780</name>
</gene>
<evidence type="ECO:0000313" key="2">
    <source>
        <dbReference type="EMBL" id="QEH35033.1"/>
    </source>
</evidence>
<evidence type="ECO:0000256" key="1">
    <source>
        <dbReference type="SAM" id="Phobius"/>
    </source>
</evidence>
<dbReference type="AlphaFoldDB" id="A0A5B9W333"/>
<keyword evidence="3" id="KW-1185">Reference proteome</keyword>
<name>A0A5B9W333_9BACT</name>
<accession>A0A5B9W333</accession>
<evidence type="ECO:0000313" key="3">
    <source>
        <dbReference type="Proteomes" id="UP000324233"/>
    </source>
</evidence>